<sequence length="642" mass="72081">MSELASPQLSWKENKTPVSDRFDDVYFSADDGIAESLYVFIHGCGMPEAFEGKNAFTVGETGFGTGLNFLLTWKEWREAKTDCQLHYISVEAFPLSKEELAQAYQTFEGLDEYGEEFLKHYPVNAAGFHHIVLDEGRVKLTLMFGEAAEMFAQVEGEVDAWYLDGFAPSKNPEMWRAEVFEQLGRLSKEGAIISTFTAAGFVKRGLQAVGFEMRKRNGYGRKRESLIGALKVSNKQLKNKWYFKPLKSFVKQKIAVIGGGIAGALTARRLLQDGHEVVIFERNDQAGLEGSGNRMGLIKPRVSLDRGFNIKAYLSAVSFYDNLDIDVWKGPRGIFELAKDSADVLRHKMVMEKNILPSSEIRHLSKEEASEMMGTEMQGGGLWFPNAGYVEPSNLCQALTSKMDIRTGVTITKISKQDDQWQLLSGEDIVFEGDAVVMATAGENAALNDYCDLAMRARRGQVSYVKATKQSEKLKYPLTGGGYLLPCVEGEHIIGATFEHWKDFFEKSYTEVTEVSHEKNREKLKTFFPDMEFEFICGRASMRAMTPDHNPIVGPIYSKDWYVKEYSAFMHGPRAKNFAPAEYVEGLYVICGLGARGMQTAPLLADVLSSYIAGTHCPVENRYREMLHPARSLMREIKKAKP</sequence>
<dbReference type="PANTHER" id="PTHR13847:SF283">
    <property type="entry name" value="TRNA 5-METHYLAMINOMETHYL-2-THIOURIDINE BIOSYNTHESIS BIFUNCTIONAL PROTEIN MNMC"/>
    <property type="match status" value="1"/>
</dbReference>
<keyword evidence="6 10" id="KW-0819">tRNA processing</keyword>
<evidence type="ECO:0000256" key="8">
    <source>
        <dbReference type="ARBA" id="ARBA00023002"/>
    </source>
</evidence>
<dbReference type="NCBIfam" id="NF002481">
    <property type="entry name" value="PRK01747.1-2"/>
    <property type="match status" value="1"/>
</dbReference>
<dbReference type="EC" id="1.5.-.-" evidence="10"/>
<comment type="cofactor">
    <cofactor evidence="10">
        <name>FAD</name>
        <dbReference type="ChEBI" id="CHEBI:57692"/>
    </cofactor>
</comment>
<keyword evidence="2 10" id="KW-0489">Methyltransferase</keyword>
<dbReference type="RefSeq" id="WP_069185613.1">
    <property type="nucleotide sequence ID" value="NZ_FLYE01000001.1"/>
</dbReference>
<dbReference type="SUPFAM" id="SSF51905">
    <property type="entry name" value="FAD/NAD(P)-binding domain"/>
    <property type="match status" value="1"/>
</dbReference>
<feature type="domain" description="MnmC-like methyltransferase" evidence="12">
    <location>
        <begin position="110"/>
        <end position="229"/>
    </location>
</feature>
<dbReference type="STRING" id="1867952.MTBPR1_10124"/>
<keyword evidence="5 10" id="KW-0949">S-adenosyl-L-methionine</keyword>
<evidence type="ECO:0000259" key="12">
    <source>
        <dbReference type="Pfam" id="PF05430"/>
    </source>
</evidence>
<evidence type="ECO:0000256" key="7">
    <source>
        <dbReference type="ARBA" id="ARBA00022827"/>
    </source>
</evidence>
<comment type="catalytic activity">
    <reaction evidence="10">
        <text>5-aminomethyl-2-thiouridine(34) in tRNA + S-adenosyl-L-methionine = 5-methylaminomethyl-2-thiouridine(34) in tRNA + S-adenosyl-L-homocysteine + H(+)</text>
        <dbReference type="Rhea" id="RHEA:19569"/>
        <dbReference type="Rhea" id="RHEA-COMP:10195"/>
        <dbReference type="Rhea" id="RHEA-COMP:10197"/>
        <dbReference type="ChEBI" id="CHEBI:15378"/>
        <dbReference type="ChEBI" id="CHEBI:57856"/>
        <dbReference type="ChEBI" id="CHEBI:59789"/>
        <dbReference type="ChEBI" id="CHEBI:74454"/>
        <dbReference type="ChEBI" id="CHEBI:74455"/>
        <dbReference type="EC" id="2.1.1.61"/>
    </reaction>
</comment>
<evidence type="ECO:0000256" key="10">
    <source>
        <dbReference type="HAMAP-Rule" id="MF_01102"/>
    </source>
</evidence>
<feature type="region of interest" description="FAD-dependent cmnm(5)s(2)U34 oxidoreductase" evidence="10">
    <location>
        <begin position="257"/>
        <end position="642"/>
    </location>
</feature>
<comment type="similarity">
    <text evidence="10">In the C-terminal section; belongs to the DAO family.</text>
</comment>
<feature type="region of interest" description="tRNA (mnm(5)s(2)U34)-methyltransferase" evidence="10">
    <location>
        <begin position="1"/>
        <end position="231"/>
    </location>
</feature>
<dbReference type="HAMAP" id="MF_01102">
    <property type="entry name" value="MnmC"/>
    <property type="match status" value="1"/>
</dbReference>
<dbReference type="Proteomes" id="UP000231658">
    <property type="component" value="Unassembled WGS sequence"/>
</dbReference>
<dbReference type="Pfam" id="PF01266">
    <property type="entry name" value="DAO"/>
    <property type="match status" value="1"/>
</dbReference>
<dbReference type="Gene3D" id="3.40.50.150">
    <property type="entry name" value="Vaccinia Virus protein VP39"/>
    <property type="match status" value="1"/>
</dbReference>
<dbReference type="EC" id="2.1.1.61" evidence="10"/>
<evidence type="ECO:0000256" key="1">
    <source>
        <dbReference type="ARBA" id="ARBA00022490"/>
    </source>
</evidence>
<evidence type="ECO:0000256" key="6">
    <source>
        <dbReference type="ARBA" id="ARBA00022694"/>
    </source>
</evidence>
<evidence type="ECO:0000256" key="2">
    <source>
        <dbReference type="ARBA" id="ARBA00022603"/>
    </source>
</evidence>
<dbReference type="GO" id="GO:0032259">
    <property type="term" value="P:methylation"/>
    <property type="evidence" value="ECO:0007669"/>
    <property type="project" value="UniProtKB-KW"/>
</dbReference>
<dbReference type="AlphaFoldDB" id="A0A1C3RC70"/>
<dbReference type="GO" id="GO:0002097">
    <property type="term" value="P:tRNA wobble base modification"/>
    <property type="evidence" value="ECO:0007669"/>
    <property type="project" value="UniProtKB-UniRule"/>
</dbReference>
<accession>A0A1C3RC70</accession>
<evidence type="ECO:0000256" key="4">
    <source>
        <dbReference type="ARBA" id="ARBA00022679"/>
    </source>
</evidence>
<dbReference type="Gene3D" id="3.50.50.60">
    <property type="entry name" value="FAD/NAD(P)-binding domain"/>
    <property type="match status" value="1"/>
</dbReference>
<dbReference type="InterPro" id="IPR008471">
    <property type="entry name" value="MnmC-like_methylTransf"/>
</dbReference>
<evidence type="ECO:0000256" key="3">
    <source>
        <dbReference type="ARBA" id="ARBA00022630"/>
    </source>
</evidence>
<protein>
    <recommendedName>
        <fullName evidence="10">tRNA 5-methylaminomethyl-2-thiouridine biosynthesis bifunctional protein MnmC</fullName>
        <shortName evidence="10">tRNA mnm(5)s(2)U biosynthesis bifunctional protein</shortName>
    </recommendedName>
    <domain>
        <recommendedName>
            <fullName evidence="10">tRNA (mnm(5)s(2)U34)-methyltransferase</fullName>
            <ecNumber evidence="10">2.1.1.61</ecNumber>
        </recommendedName>
    </domain>
    <domain>
        <recommendedName>
            <fullName evidence="10">FAD-dependent cmnm(5)s(2)U34 oxidoreductase</fullName>
            <ecNumber evidence="10">1.5.-.-</ecNumber>
        </recommendedName>
    </domain>
</protein>
<dbReference type="NCBIfam" id="NF033855">
    <property type="entry name" value="tRNA_MNMC2"/>
    <property type="match status" value="1"/>
</dbReference>
<dbReference type="PANTHER" id="PTHR13847">
    <property type="entry name" value="SARCOSINE DEHYDROGENASE-RELATED"/>
    <property type="match status" value="1"/>
</dbReference>
<proteinExistence type="inferred from homology"/>
<dbReference type="Gene3D" id="3.30.9.10">
    <property type="entry name" value="D-Amino Acid Oxidase, subunit A, domain 2"/>
    <property type="match status" value="1"/>
</dbReference>
<keyword evidence="8 10" id="KW-0560">Oxidoreductase</keyword>
<keyword evidence="7 10" id="KW-0274">FAD</keyword>
<feature type="domain" description="FAD dependent oxidoreductase" evidence="11">
    <location>
        <begin position="253"/>
        <end position="609"/>
    </location>
</feature>
<dbReference type="GO" id="GO:0005737">
    <property type="term" value="C:cytoplasm"/>
    <property type="evidence" value="ECO:0007669"/>
    <property type="project" value="UniProtKB-SubCell"/>
</dbReference>
<comment type="subcellular location">
    <subcellularLocation>
        <location evidence="10">Cytoplasm</location>
    </subcellularLocation>
</comment>
<keyword evidence="1 10" id="KW-0963">Cytoplasm</keyword>
<evidence type="ECO:0000256" key="9">
    <source>
        <dbReference type="ARBA" id="ARBA00023268"/>
    </source>
</evidence>
<dbReference type="InterPro" id="IPR047785">
    <property type="entry name" value="tRNA_MNMC2"/>
</dbReference>
<keyword evidence="9 10" id="KW-0511">Multifunctional enzyme</keyword>
<evidence type="ECO:0000313" key="13">
    <source>
        <dbReference type="EMBL" id="SCA54877.1"/>
    </source>
</evidence>
<comment type="similarity">
    <text evidence="10">In the N-terminal section; belongs to the methyltransferase superfamily. tRNA (mnm(5)s(2)U34)-methyltransferase family.</text>
</comment>
<dbReference type="GO" id="GO:0050660">
    <property type="term" value="F:flavin adenine dinucleotide binding"/>
    <property type="evidence" value="ECO:0007669"/>
    <property type="project" value="UniProtKB-UniRule"/>
</dbReference>
<comment type="function">
    <text evidence="10">Catalyzes the last two steps in the biosynthesis of 5-methylaminomethyl-2-thiouridine (mnm(5)s(2)U) at the wobble position (U34) in tRNA. Catalyzes the FAD-dependent demodification of cmnm(5)s(2)U34 to nm(5)s(2)U34, followed by the transfer of a methyl group from S-adenosyl-L-methionine to nm(5)s(2)U34, to form mnm(5)s(2)U34.</text>
</comment>
<keyword evidence="3 10" id="KW-0285">Flavoprotein</keyword>
<dbReference type="GO" id="GO:0016645">
    <property type="term" value="F:oxidoreductase activity, acting on the CH-NH group of donors"/>
    <property type="evidence" value="ECO:0007669"/>
    <property type="project" value="InterPro"/>
</dbReference>
<organism evidence="13 14">
    <name type="scientific">Candidatus Terasakiella magnetica</name>
    <dbReference type="NCBI Taxonomy" id="1867952"/>
    <lineage>
        <taxon>Bacteria</taxon>
        <taxon>Pseudomonadati</taxon>
        <taxon>Pseudomonadota</taxon>
        <taxon>Alphaproteobacteria</taxon>
        <taxon>Rhodospirillales</taxon>
        <taxon>Terasakiellaceae</taxon>
        <taxon>Terasakiella</taxon>
    </lineage>
</organism>
<dbReference type="InterPro" id="IPR023032">
    <property type="entry name" value="tRNA_MAMT_biosynth_bifunc_MnmC"/>
</dbReference>
<evidence type="ECO:0000256" key="5">
    <source>
        <dbReference type="ARBA" id="ARBA00022691"/>
    </source>
</evidence>
<reference evidence="13 14" key="1">
    <citation type="submission" date="2016-07" db="EMBL/GenBank/DDBJ databases">
        <authorList>
            <person name="Lefevre C.T."/>
        </authorList>
    </citation>
    <scope>NUCLEOTIDE SEQUENCE [LARGE SCALE GENOMIC DNA]</scope>
    <source>
        <strain evidence="13">PR1</strain>
    </source>
</reference>
<dbReference type="GO" id="GO:0004808">
    <property type="term" value="F:tRNA (5-methylaminomethyl-2-thiouridylate)(34)-methyltransferase activity"/>
    <property type="evidence" value="ECO:0007669"/>
    <property type="project" value="UniProtKB-EC"/>
</dbReference>
<evidence type="ECO:0000259" key="11">
    <source>
        <dbReference type="Pfam" id="PF01266"/>
    </source>
</evidence>
<dbReference type="InterPro" id="IPR017610">
    <property type="entry name" value="tRNA_S-uridine_synth_MnmC_C"/>
</dbReference>
<dbReference type="NCBIfam" id="TIGR03197">
    <property type="entry name" value="MnmC_Cterm"/>
    <property type="match status" value="1"/>
</dbReference>
<dbReference type="Pfam" id="PF05430">
    <property type="entry name" value="Methyltransf_30"/>
    <property type="match status" value="1"/>
</dbReference>
<keyword evidence="14" id="KW-1185">Reference proteome</keyword>
<evidence type="ECO:0000313" key="14">
    <source>
        <dbReference type="Proteomes" id="UP000231658"/>
    </source>
</evidence>
<dbReference type="EMBL" id="FLYE01000001">
    <property type="protein sequence ID" value="SCA54877.1"/>
    <property type="molecule type" value="Genomic_DNA"/>
</dbReference>
<keyword evidence="4 10" id="KW-0808">Transferase</keyword>
<dbReference type="InterPro" id="IPR029063">
    <property type="entry name" value="SAM-dependent_MTases_sf"/>
</dbReference>
<name>A0A1C3RC70_9PROT</name>
<gene>
    <name evidence="10" type="primary">mnmC</name>
    <name evidence="13" type="ORF">MTBPR1_10124</name>
</gene>
<dbReference type="InterPro" id="IPR006076">
    <property type="entry name" value="FAD-dep_OxRdtase"/>
</dbReference>
<dbReference type="InterPro" id="IPR036188">
    <property type="entry name" value="FAD/NAD-bd_sf"/>
</dbReference>